<keyword evidence="5" id="KW-0175">Coiled coil</keyword>
<dbReference type="InterPro" id="IPR001650">
    <property type="entry name" value="Helicase_C-like"/>
</dbReference>
<dbReference type="PANTHER" id="PTHR45766:SF6">
    <property type="entry name" value="SWI_SNF-RELATED MATRIX-ASSOCIATED ACTIN-DEPENDENT REGULATOR OF CHROMATIN SUBFAMILY A-LIKE PROTEIN 1"/>
    <property type="match status" value="1"/>
</dbReference>
<dbReference type="Proteomes" id="UP001497514">
    <property type="component" value="Chromosome"/>
</dbReference>
<evidence type="ECO:0000256" key="3">
    <source>
        <dbReference type="ARBA" id="ARBA00022806"/>
    </source>
</evidence>
<dbReference type="SMART" id="SM00490">
    <property type="entry name" value="HELICc"/>
    <property type="match status" value="1"/>
</dbReference>
<keyword evidence="3 8" id="KW-0347">Helicase</keyword>
<dbReference type="InterPro" id="IPR006935">
    <property type="entry name" value="Helicase/UvrB_N"/>
</dbReference>
<feature type="coiled-coil region" evidence="5">
    <location>
        <begin position="877"/>
        <end position="904"/>
    </location>
</feature>
<dbReference type="InterPro" id="IPR057342">
    <property type="entry name" value="DEXDc_RapA"/>
</dbReference>
<dbReference type="CDD" id="cd10311">
    <property type="entry name" value="PLDc_N_DEXD_c"/>
    <property type="match status" value="1"/>
</dbReference>
<dbReference type="Pfam" id="PF04851">
    <property type="entry name" value="ResIII"/>
    <property type="match status" value="1"/>
</dbReference>
<dbReference type="CDD" id="cd18011">
    <property type="entry name" value="DEXDc_RapA"/>
    <property type="match status" value="1"/>
</dbReference>
<keyword evidence="4" id="KW-0067">ATP-binding</keyword>
<dbReference type="PROSITE" id="PS51194">
    <property type="entry name" value="HELICASE_CTER"/>
    <property type="match status" value="1"/>
</dbReference>
<evidence type="ECO:0000259" key="7">
    <source>
        <dbReference type="PROSITE" id="PS51194"/>
    </source>
</evidence>
<keyword evidence="9" id="KW-1185">Reference proteome</keyword>
<dbReference type="SUPFAM" id="SSF52540">
    <property type="entry name" value="P-loop containing nucleoside triphosphate hydrolases"/>
    <property type="match status" value="2"/>
</dbReference>
<evidence type="ECO:0000259" key="6">
    <source>
        <dbReference type="PROSITE" id="PS51192"/>
    </source>
</evidence>
<dbReference type="RefSeq" id="WP_101901951.1">
    <property type="nucleotide sequence ID" value="NZ_OZ038524.1"/>
</dbReference>
<organism evidence="8 9">
    <name type="scientific">Tenacibaculum dicentrarchi</name>
    <dbReference type="NCBI Taxonomy" id="669041"/>
    <lineage>
        <taxon>Bacteria</taxon>
        <taxon>Pseudomonadati</taxon>
        <taxon>Bacteroidota</taxon>
        <taxon>Flavobacteriia</taxon>
        <taxon>Flavobacteriales</taxon>
        <taxon>Flavobacteriaceae</taxon>
        <taxon>Tenacibaculum</taxon>
    </lineage>
</organism>
<proteinExistence type="predicted"/>
<reference evidence="8 9" key="1">
    <citation type="submission" date="2024-05" db="EMBL/GenBank/DDBJ databases">
        <authorList>
            <person name="Duchaud E."/>
        </authorList>
    </citation>
    <scope>NUCLEOTIDE SEQUENCE [LARGE SCALE GENOMIC DNA]</scope>
    <source>
        <strain evidence="8">Ena-SAMPLE-TAB-13-05-2024-13:56:06:370-140309</strain>
    </source>
</reference>
<dbReference type="PANTHER" id="PTHR45766">
    <property type="entry name" value="DNA ANNEALING HELICASE AND ENDONUCLEASE ZRANB3 FAMILY MEMBER"/>
    <property type="match status" value="1"/>
</dbReference>
<gene>
    <name evidence="8" type="ORF">TD3509T_0962</name>
</gene>
<dbReference type="InterPro" id="IPR014001">
    <property type="entry name" value="Helicase_ATP-bd"/>
</dbReference>
<dbReference type="InterPro" id="IPR027417">
    <property type="entry name" value="P-loop_NTPase"/>
</dbReference>
<dbReference type="Gene3D" id="3.40.50.300">
    <property type="entry name" value="P-loop containing nucleotide triphosphate hydrolases"/>
    <property type="match status" value="1"/>
</dbReference>
<feature type="domain" description="Helicase ATP-binding" evidence="6">
    <location>
        <begin position="261"/>
        <end position="422"/>
    </location>
</feature>
<dbReference type="EMBL" id="OZ038524">
    <property type="protein sequence ID" value="CAL2080207.1"/>
    <property type="molecule type" value="Genomic_DNA"/>
</dbReference>
<evidence type="ECO:0000256" key="1">
    <source>
        <dbReference type="ARBA" id="ARBA00022741"/>
    </source>
</evidence>
<evidence type="ECO:0000313" key="8">
    <source>
        <dbReference type="EMBL" id="CAL2080207.1"/>
    </source>
</evidence>
<evidence type="ECO:0000313" key="9">
    <source>
        <dbReference type="Proteomes" id="UP001497514"/>
    </source>
</evidence>
<dbReference type="PROSITE" id="PS51192">
    <property type="entry name" value="HELICASE_ATP_BIND_1"/>
    <property type="match status" value="1"/>
</dbReference>
<dbReference type="CDD" id="cd18793">
    <property type="entry name" value="SF2_C_SNF"/>
    <property type="match status" value="1"/>
</dbReference>
<name>A0ABP1EHP3_9FLAO</name>
<keyword evidence="1" id="KW-0547">Nucleotide-binding</keyword>
<dbReference type="InterPro" id="IPR049730">
    <property type="entry name" value="SNF2/RAD54-like_C"/>
</dbReference>
<dbReference type="Pfam" id="PF00271">
    <property type="entry name" value="Helicase_C"/>
    <property type="match status" value="1"/>
</dbReference>
<evidence type="ECO:0000256" key="2">
    <source>
        <dbReference type="ARBA" id="ARBA00022801"/>
    </source>
</evidence>
<dbReference type="GO" id="GO:0004386">
    <property type="term" value="F:helicase activity"/>
    <property type="evidence" value="ECO:0007669"/>
    <property type="project" value="UniProtKB-KW"/>
</dbReference>
<accession>A0ABP1EHP3</accession>
<sequence length="1085" mass="124702">MIKHFNNKTHKVGDDLKMTIEKGSKISIAAAIFSIYGFESLKKELKNIDELHFIFTDPTFIELDKKNRQEKMFEILANDRKKSIGGSRFEINLKNELKGKAIAKECRKWIEDKVTFKTNAKNGFIQPQFIIKNPDNNFAYSGINEFSSAGVGYEKDNSILNMVTRFEDFPITDAFLQQFDDVWNDKNILKDVTKDVSSYIDNLYKENAPELIYYIALFHIFDEFLENITEDELANEQTGFKESVVWNTLYDFQKDAVLGIINKLERYNGCILADSVGLGKTFSALGVIKYYQERNKSVLVLCPKKLGDNWKTFLSNYDDNILFKDRFNYDVLYHTDLSREKGKSGDTDLSRVNWGNYDLVVIDESHNFRNNDPRKDKITRYKRLLQNVMQAGVKTKVLMLSATPVNNKFTDLKNQIALAYEGKTNVVDEKLGTEKSIDSILNKAQRTFKDWSDLPVEQRTSKKLLAELNQNFDFFKLLDNITISRSRKHITKYYDTNAIGKFPKRLPPVTIESEITHLKDFIKIKELYEKLAMLSMSIYTPFDYILDSKIAFYADVYDTKIEGKSSLKQTTREKSLQKLMRVNLLKRLESSVDSFRITLEKFVNAVNSNIKNIEKFEKTEGNQSAEMTEIADLNFDTESDNWLDDEFSTNGKIKINLADMNTSGWKEDLKQDLYIAQDILEEMNWVTWKEDAKLNDLKKCITNKIENPINKGNKKIIIFTAFADTANYLYKQIATWALENHQLNTAKITGSGTNDCTLKIDKQFNNLLINFSPRSKKRSEKNKNNAEIDILIATDCISEGQNLQDCDTLINYDIHWNPVRIIQRFGRVDRIGSINKDIQLINFWPQISLDDYINLKGRVEGRMIIADVAGTTEDNPLTNKSTDLDFRKQQLERLKDEVIDIEDMDTGISITDLGLNDFRMDLINYINEGNDLKGIPNGMHAVCPKITEKGIDEGVIFVLKNINSDVNIDNNNQLHPFYLVYIKQNGNIISNHLNVKNTLDILRGIAKGNSEPIAKVFQQFNTETKDGKNMKTYSNLLEKSIESIIEVKDESVIDSLFSKGGTTANLSGNIKGLEDFDLITFLVIK</sequence>
<evidence type="ECO:0000256" key="5">
    <source>
        <dbReference type="SAM" id="Coils"/>
    </source>
</evidence>
<feature type="domain" description="Helicase C-terminal" evidence="7">
    <location>
        <begin position="704"/>
        <end position="883"/>
    </location>
</feature>
<evidence type="ECO:0000256" key="4">
    <source>
        <dbReference type="ARBA" id="ARBA00022840"/>
    </source>
</evidence>
<dbReference type="InterPro" id="IPR038718">
    <property type="entry name" value="SNF2-like_sf"/>
</dbReference>
<dbReference type="Gene3D" id="3.40.50.10810">
    <property type="entry name" value="Tandem AAA-ATPase domain"/>
    <property type="match status" value="1"/>
</dbReference>
<protein>
    <submittedName>
        <fullName evidence="8">Helicase domain protein</fullName>
    </submittedName>
</protein>
<keyword evidence="2" id="KW-0378">Hydrolase</keyword>
<dbReference type="SMART" id="SM00487">
    <property type="entry name" value="DEXDc"/>
    <property type="match status" value="1"/>
</dbReference>